<dbReference type="AlphaFoldDB" id="A0A7J7WZR9"/>
<dbReference type="InterPro" id="IPR007110">
    <property type="entry name" value="Ig-like_dom"/>
</dbReference>
<dbReference type="InterPro" id="IPR039681">
    <property type="entry name" value="IL18BP"/>
</dbReference>
<dbReference type="PANTHER" id="PTHR14292:SF2">
    <property type="entry name" value="INTERLEUKIN-18-BINDING PROTEIN"/>
    <property type="match status" value="1"/>
</dbReference>
<feature type="chain" id="PRO_5029870397" evidence="1">
    <location>
        <begin position="31"/>
        <end position="191"/>
    </location>
</feature>
<keyword evidence="4" id="KW-1185">Reference proteome</keyword>
<name>A0A7J7WZR9_PIPKU</name>
<evidence type="ECO:0000313" key="4">
    <source>
        <dbReference type="Proteomes" id="UP000558488"/>
    </source>
</evidence>
<dbReference type="GO" id="GO:0005615">
    <property type="term" value="C:extracellular space"/>
    <property type="evidence" value="ECO:0007669"/>
    <property type="project" value="TreeGrafter"/>
</dbReference>
<comment type="caution">
    <text evidence="3">The sequence shown here is derived from an EMBL/GenBank/DDBJ whole genome shotgun (WGS) entry which is preliminary data.</text>
</comment>
<dbReference type="GO" id="GO:0042088">
    <property type="term" value="P:T-helper 1 type immune response"/>
    <property type="evidence" value="ECO:0007669"/>
    <property type="project" value="TreeGrafter"/>
</dbReference>
<reference evidence="3 4" key="1">
    <citation type="journal article" date="2020" name="Nature">
        <title>Six reference-quality genomes reveal evolution of bat adaptations.</title>
        <authorList>
            <person name="Jebb D."/>
            <person name="Huang Z."/>
            <person name="Pippel M."/>
            <person name="Hughes G.M."/>
            <person name="Lavrichenko K."/>
            <person name="Devanna P."/>
            <person name="Winkler S."/>
            <person name="Jermiin L.S."/>
            <person name="Skirmuntt E.C."/>
            <person name="Katzourakis A."/>
            <person name="Burkitt-Gray L."/>
            <person name="Ray D.A."/>
            <person name="Sullivan K.A.M."/>
            <person name="Roscito J.G."/>
            <person name="Kirilenko B.M."/>
            <person name="Davalos L.M."/>
            <person name="Corthals A.P."/>
            <person name="Power M.L."/>
            <person name="Jones G."/>
            <person name="Ransome R.D."/>
            <person name="Dechmann D.K.N."/>
            <person name="Locatelli A.G."/>
            <person name="Puechmaille S.J."/>
            <person name="Fedrigo O."/>
            <person name="Jarvis E.D."/>
            <person name="Hiller M."/>
            <person name="Vernes S.C."/>
            <person name="Myers E.W."/>
            <person name="Teeling E.C."/>
        </authorList>
    </citation>
    <scope>NUCLEOTIDE SEQUENCE [LARGE SCALE GENOMIC DNA]</scope>
    <source>
        <strain evidence="3">MPipKuh1</strain>
        <tissue evidence="3">Flight muscle</tissue>
    </source>
</reference>
<dbReference type="GO" id="GO:0042007">
    <property type="term" value="F:interleukin-18 binding"/>
    <property type="evidence" value="ECO:0007669"/>
    <property type="project" value="InterPro"/>
</dbReference>
<accession>A0A7J7WZR9</accession>
<dbReference type="Pfam" id="PF22009">
    <property type="entry name" value="YLDV-IL18BP-like"/>
    <property type="match status" value="1"/>
</dbReference>
<evidence type="ECO:0000313" key="3">
    <source>
        <dbReference type="EMBL" id="KAF6342923.1"/>
    </source>
</evidence>
<proteinExistence type="predicted"/>
<evidence type="ECO:0000259" key="2">
    <source>
        <dbReference type="PROSITE" id="PS50835"/>
    </source>
</evidence>
<protein>
    <submittedName>
        <fullName evidence="3">Interleukin 18 binding protein</fullName>
    </submittedName>
</protein>
<dbReference type="Proteomes" id="UP000558488">
    <property type="component" value="Unassembled WGS sequence"/>
</dbReference>
<evidence type="ECO:0000256" key="1">
    <source>
        <dbReference type="SAM" id="SignalP"/>
    </source>
</evidence>
<dbReference type="Gene3D" id="2.60.40.10">
    <property type="entry name" value="Immunoglobulins"/>
    <property type="match status" value="1"/>
</dbReference>
<sequence length="191" mass="20739">MTTRRNWTPDSSPLWILFLCAHIVSHLARATPVPQVVTAAAVSAGITTLPATERCPALEVSRPEDGLSQNGTLTLSCTACSRFYHFSLLYWLGNGSFIEHLPYGLREGSTSVENRGANSHLKKALVLEELSPALLNTNFSCVFVDPDSTAQRHVVLAHLQVRNLREGFQGRAELCSSVGRKGQAVPRAISG</sequence>
<dbReference type="PROSITE" id="PS50835">
    <property type="entry name" value="IG_LIKE"/>
    <property type="match status" value="1"/>
</dbReference>
<dbReference type="EMBL" id="JACAGB010000009">
    <property type="protein sequence ID" value="KAF6342923.1"/>
    <property type="molecule type" value="Genomic_DNA"/>
</dbReference>
<feature type="signal peptide" evidence="1">
    <location>
        <begin position="1"/>
        <end position="30"/>
    </location>
</feature>
<dbReference type="InterPro" id="IPR013783">
    <property type="entry name" value="Ig-like_fold"/>
</dbReference>
<dbReference type="PANTHER" id="PTHR14292">
    <property type="entry name" value="INTERLEUKIN-18-BINDING PROTEIN"/>
    <property type="match status" value="1"/>
</dbReference>
<feature type="domain" description="Ig-like" evidence="2">
    <location>
        <begin position="56"/>
        <end position="157"/>
    </location>
</feature>
<keyword evidence="1" id="KW-0732">Signal</keyword>
<gene>
    <name evidence="3" type="ORF">mPipKuh1_006626</name>
</gene>
<organism evidence="3 4">
    <name type="scientific">Pipistrellus kuhlii</name>
    <name type="common">Kuhl's pipistrelle</name>
    <dbReference type="NCBI Taxonomy" id="59472"/>
    <lineage>
        <taxon>Eukaryota</taxon>
        <taxon>Metazoa</taxon>
        <taxon>Chordata</taxon>
        <taxon>Craniata</taxon>
        <taxon>Vertebrata</taxon>
        <taxon>Euteleostomi</taxon>
        <taxon>Mammalia</taxon>
        <taxon>Eutheria</taxon>
        <taxon>Laurasiatheria</taxon>
        <taxon>Chiroptera</taxon>
        <taxon>Yangochiroptera</taxon>
        <taxon>Vespertilionidae</taxon>
        <taxon>Pipistrellus</taxon>
    </lineage>
</organism>
<dbReference type="InterPro" id="IPR055139">
    <property type="entry name" value="IL18BP-like_dom"/>
</dbReference>